<accession>A0A0M3HWQ3</accession>
<reference evidence="2" key="1">
    <citation type="submission" date="2017-02" db="UniProtKB">
        <authorList>
            <consortium name="WormBaseParasite"/>
        </authorList>
    </citation>
    <scope>IDENTIFICATION</scope>
</reference>
<protein>
    <submittedName>
        <fullName evidence="2">Uncharacterized protein</fullName>
    </submittedName>
</protein>
<evidence type="ECO:0000313" key="1">
    <source>
        <dbReference type="Proteomes" id="UP000036681"/>
    </source>
</evidence>
<sequence>MRKELSWGCASHCYTYFVELGHITSSITLAVLCHFHHRTFPPQTVPNGTLPRQAMGFVAYRSTFAAAVHLNIFYSELNQDKERQKTLVKTDYWLMRKFPWRKYPNAELHLQRCHKRKYPGTEVHIGQNYWYPDHGESNPWRKRLVRHF</sequence>
<evidence type="ECO:0000313" key="2">
    <source>
        <dbReference type="WBParaSite" id="ALUE_0000761101-mRNA-1"/>
    </source>
</evidence>
<keyword evidence="1" id="KW-1185">Reference proteome</keyword>
<dbReference type="Proteomes" id="UP000036681">
    <property type="component" value="Unplaced"/>
</dbReference>
<dbReference type="WBParaSite" id="ALUE_0000761101-mRNA-1">
    <property type="protein sequence ID" value="ALUE_0000761101-mRNA-1"/>
    <property type="gene ID" value="ALUE_0000761101"/>
</dbReference>
<proteinExistence type="predicted"/>
<organism evidence="1 2">
    <name type="scientific">Ascaris lumbricoides</name>
    <name type="common">Giant roundworm</name>
    <dbReference type="NCBI Taxonomy" id="6252"/>
    <lineage>
        <taxon>Eukaryota</taxon>
        <taxon>Metazoa</taxon>
        <taxon>Ecdysozoa</taxon>
        <taxon>Nematoda</taxon>
        <taxon>Chromadorea</taxon>
        <taxon>Rhabditida</taxon>
        <taxon>Spirurina</taxon>
        <taxon>Ascaridomorpha</taxon>
        <taxon>Ascaridoidea</taxon>
        <taxon>Ascarididae</taxon>
        <taxon>Ascaris</taxon>
    </lineage>
</organism>
<name>A0A0M3HWQ3_ASCLU</name>
<dbReference type="AlphaFoldDB" id="A0A0M3HWQ3"/>